<dbReference type="HAMAP" id="MF_01398">
    <property type="entry name" value="ATP_synth_b_bprime"/>
    <property type="match status" value="1"/>
</dbReference>
<evidence type="ECO:0000256" key="4">
    <source>
        <dbReference type="ARBA" id="ARBA00022692"/>
    </source>
</evidence>
<evidence type="ECO:0000256" key="7">
    <source>
        <dbReference type="ARBA" id="ARBA00023065"/>
    </source>
</evidence>
<dbReference type="PANTHER" id="PTHR33445">
    <property type="entry name" value="ATP SYNTHASE SUBUNIT B', CHLOROPLASTIC"/>
    <property type="match status" value="1"/>
</dbReference>
<dbReference type="GO" id="GO:0046933">
    <property type="term" value="F:proton-transporting ATP synthase activity, rotational mechanism"/>
    <property type="evidence" value="ECO:0007669"/>
    <property type="project" value="UniProtKB-UniRule"/>
</dbReference>
<keyword evidence="5 12" id="KW-0375">Hydrogen ion transport</keyword>
<dbReference type="InterPro" id="IPR005864">
    <property type="entry name" value="ATP_synth_F0_bsu_bac"/>
</dbReference>
<comment type="caution">
    <text evidence="14">The sequence shown here is derived from an EMBL/GenBank/DDBJ whole genome shotgun (WGS) entry which is preliminary data.</text>
</comment>
<feature type="transmembrane region" description="Helical" evidence="12">
    <location>
        <begin position="14"/>
        <end position="33"/>
    </location>
</feature>
<dbReference type="InterPro" id="IPR050059">
    <property type="entry name" value="ATP_synthase_B_chain"/>
</dbReference>
<keyword evidence="12" id="KW-1003">Cell membrane</keyword>
<gene>
    <name evidence="12" type="primary">atpF</name>
    <name evidence="14" type="ORF">A2845_02095</name>
</gene>
<dbReference type="Pfam" id="PF00430">
    <property type="entry name" value="ATP-synt_B"/>
    <property type="match status" value="1"/>
</dbReference>
<keyword evidence="8 12" id="KW-0472">Membrane</keyword>
<protein>
    <recommendedName>
        <fullName evidence="12">ATP synthase subunit b</fullName>
    </recommendedName>
    <alternativeName>
        <fullName evidence="12">ATP synthase F(0) sector subunit b</fullName>
    </alternativeName>
    <alternativeName>
        <fullName evidence="12">ATPase subunit I</fullName>
    </alternativeName>
    <alternativeName>
        <fullName evidence="12">F-type ATPase subunit b</fullName>
        <shortName evidence="12">F-ATPase subunit b</shortName>
    </alternativeName>
</protein>
<dbReference type="GO" id="GO:0046961">
    <property type="term" value="F:proton-transporting ATPase activity, rotational mechanism"/>
    <property type="evidence" value="ECO:0007669"/>
    <property type="project" value="TreeGrafter"/>
</dbReference>
<organism evidence="14 15">
    <name type="scientific">Candidatus Lloydbacteria bacterium RIFCSPHIGHO2_01_FULL_49_22</name>
    <dbReference type="NCBI Taxonomy" id="1798658"/>
    <lineage>
        <taxon>Bacteria</taxon>
        <taxon>Candidatus Lloydiibacteriota</taxon>
    </lineage>
</organism>
<comment type="function">
    <text evidence="12">Component of the F(0) channel, it forms part of the peripheral stalk, linking F(1) to F(0).</text>
</comment>
<dbReference type="GO" id="GO:0005886">
    <property type="term" value="C:plasma membrane"/>
    <property type="evidence" value="ECO:0007669"/>
    <property type="project" value="UniProtKB-SubCell"/>
</dbReference>
<keyword evidence="2 12" id="KW-0813">Transport</keyword>
<evidence type="ECO:0000256" key="3">
    <source>
        <dbReference type="ARBA" id="ARBA00022547"/>
    </source>
</evidence>
<evidence type="ECO:0000256" key="13">
    <source>
        <dbReference type="RuleBase" id="RU003848"/>
    </source>
</evidence>
<evidence type="ECO:0000256" key="8">
    <source>
        <dbReference type="ARBA" id="ARBA00023136"/>
    </source>
</evidence>
<dbReference type="GO" id="GO:0045259">
    <property type="term" value="C:proton-transporting ATP synthase complex"/>
    <property type="evidence" value="ECO:0007669"/>
    <property type="project" value="UniProtKB-KW"/>
</dbReference>
<keyword evidence="6 12" id="KW-1133">Transmembrane helix</keyword>
<evidence type="ECO:0000256" key="6">
    <source>
        <dbReference type="ARBA" id="ARBA00022989"/>
    </source>
</evidence>
<evidence type="ECO:0000256" key="12">
    <source>
        <dbReference type="HAMAP-Rule" id="MF_01398"/>
    </source>
</evidence>
<keyword evidence="9 12" id="KW-0066">ATP synthesis</keyword>
<dbReference type="Proteomes" id="UP000177122">
    <property type="component" value="Unassembled WGS sequence"/>
</dbReference>
<keyword evidence="3 12" id="KW-0138">CF(0)</keyword>
<evidence type="ECO:0000256" key="9">
    <source>
        <dbReference type="ARBA" id="ARBA00023310"/>
    </source>
</evidence>
<proteinExistence type="inferred from homology"/>
<comment type="function">
    <text evidence="10 12">F(1)F(0) ATP synthase produces ATP from ADP in the presence of a proton or sodium gradient. F-type ATPases consist of two structural domains, F(1) containing the extramembraneous catalytic core and F(0) containing the membrane proton channel, linked together by a central stalk and a peripheral stalk. During catalysis, ATP synthesis in the catalytic domain of F(1) is coupled via a rotary mechanism of the central stalk subunits to proton translocation.</text>
</comment>
<keyword evidence="7 12" id="KW-0406">Ion transport</keyword>
<dbReference type="InterPro" id="IPR002146">
    <property type="entry name" value="ATP_synth_b/b'su_bac/chlpt"/>
</dbReference>
<comment type="subunit">
    <text evidence="12">F-type ATPases have 2 components, F(1) - the catalytic core - and F(0) - the membrane proton channel. F(1) has five subunits: alpha(3), beta(3), gamma(1), delta(1), epsilon(1). F(0) has three main subunits: a(1), b(2) and c(10-14). The alpha and beta chains form an alternating ring which encloses part of the gamma chain. F(1) is attached to F(0) by a central stalk formed by the gamma and epsilon chains, while a peripheral stalk is formed by the delta and b chains.</text>
</comment>
<evidence type="ECO:0000313" key="15">
    <source>
        <dbReference type="Proteomes" id="UP000177122"/>
    </source>
</evidence>
<dbReference type="GO" id="GO:0012505">
    <property type="term" value="C:endomembrane system"/>
    <property type="evidence" value="ECO:0007669"/>
    <property type="project" value="UniProtKB-SubCell"/>
</dbReference>
<evidence type="ECO:0000256" key="2">
    <source>
        <dbReference type="ARBA" id="ARBA00022448"/>
    </source>
</evidence>
<accession>A0A1G2CWS3</accession>
<comment type="similarity">
    <text evidence="1 12 13">Belongs to the ATPase B chain family.</text>
</comment>
<keyword evidence="4 12" id="KW-0812">Transmembrane</keyword>
<evidence type="ECO:0000313" key="14">
    <source>
        <dbReference type="EMBL" id="OGZ05091.1"/>
    </source>
</evidence>
<evidence type="ECO:0000256" key="5">
    <source>
        <dbReference type="ARBA" id="ARBA00022781"/>
    </source>
</evidence>
<dbReference type="PANTHER" id="PTHR33445:SF2">
    <property type="entry name" value="ATP SYNTHASE SUBUNIT B', CHLOROPLASTIC"/>
    <property type="match status" value="1"/>
</dbReference>
<dbReference type="EMBL" id="MHLI01000015">
    <property type="protein sequence ID" value="OGZ05091.1"/>
    <property type="molecule type" value="Genomic_DNA"/>
</dbReference>
<dbReference type="Gene3D" id="6.10.250.1580">
    <property type="match status" value="1"/>
</dbReference>
<comment type="subcellular location">
    <subcellularLocation>
        <location evidence="12">Cell membrane</location>
        <topology evidence="12">Single-pass membrane protein</topology>
    </subcellularLocation>
    <subcellularLocation>
        <location evidence="11">Endomembrane system</location>
        <topology evidence="11">Single-pass membrane protein</topology>
    </subcellularLocation>
</comment>
<reference evidence="14 15" key="1">
    <citation type="journal article" date="2016" name="Nat. Commun.">
        <title>Thousands of microbial genomes shed light on interconnected biogeochemical processes in an aquifer system.</title>
        <authorList>
            <person name="Anantharaman K."/>
            <person name="Brown C.T."/>
            <person name="Hug L.A."/>
            <person name="Sharon I."/>
            <person name="Castelle C.J."/>
            <person name="Probst A.J."/>
            <person name="Thomas B.C."/>
            <person name="Singh A."/>
            <person name="Wilkins M.J."/>
            <person name="Karaoz U."/>
            <person name="Brodie E.L."/>
            <person name="Williams K.H."/>
            <person name="Hubbard S.S."/>
            <person name="Banfield J.F."/>
        </authorList>
    </citation>
    <scope>NUCLEOTIDE SEQUENCE [LARGE SCALE GENOMIC DNA]</scope>
</reference>
<dbReference type="CDD" id="cd06503">
    <property type="entry name" value="ATP-synt_Fo_b"/>
    <property type="match status" value="1"/>
</dbReference>
<dbReference type="AlphaFoldDB" id="A0A1G2CWS3"/>
<evidence type="ECO:0000256" key="11">
    <source>
        <dbReference type="ARBA" id="ARBA00037847"/>
    </source>
</evidence>
<evidence type="ECO:0000256" key="10">
    <source>
        <dbReference type="ARBA" id="ARBA00025198"/>
    </source>
</evidence>
<evidence type="ECO:0000256" key="1">
    <source>
        <dbReference type="ARBA" id="ARBA00005513"/>
    </source>
</evidence>
<dbReference type="NCBIfam" id="TIGR01144">
    <property type="entry name" value="ATP_synt_b"/>
    <property type="match status" value="1"/>
</dbReference>
<name>A0A1G2CWS3_9BACT</name>
<sequence>MEIFHAFGIEWKLLVIQMINFGIAFFVLRQFAYKPIIAILAKREKEIALGVAAADSAKKEKEAILEEKDGILRAAREEGGKIVEGLRKEGSLQERAMVREAGEQSAAILADAKAKAEEERAYILRESEKDVAKAAILAAEKILRTSVHTA</sequence>